<dbReference type="FunFam" id="3.40.50.1860:FF:000001">
    <property type="entry name" value="Glutamate racemase"/>
    <property type="match status" value="1"/>
</dbReference>
<dbReference type="InterPro" id="IPR033134">
    <property type="entry name" value="Asp/Glu_racemase_AS_2"/>
</dbReference>
<dbReference type="InterPro" id="IPR015942">
    <property type="entry name" value="Asp/Glu/hydantoin_racemase"/>
</dbReference>
<feature type="binding site" evidence="7">
    <location>
        <begin position="193"/>
        <end position="194"/>
    </location>
    <ligand>
        <name>substrate</name>
    </ligand>
</feature>
<dbReference type="HAMAP" id="MF_00258">
    <property type="entry name" value="Glu_racemase"/>
    <property type="match status" value="1"/>
</dbReference>
<evidence type="ECO:0000256" key="5">
    <source>
        <dbReference type="ARBA" id="ARBA00023235"/>
    </source>
</evidence>
<evidence type="ECO:0000256" key="7">
    <source>
        <dbReference type="HAMAP-Rule" id="MF_00258"/>
    </source>
</evidence>
<evidence type="ECO:0000313" key="8">
    <source>
        <dbReference type="EMBL" id="PTQ89422.1"/>
    </source>
</evidence>
<feature type="binding site" evidence="7">
    <location>
        <begin position="42"/>
        <end position="43"/>
    </location>
    <ligand>
        <name>substrate</name>
    </ligand>
</feature>
<comment type="catalytic activity">
    <reaction evidence="1 7">
        <text>L-glutamate = D-glutamate</text>
        <dbReference type="Rhea" id="RHEA:12813"/>
        <dbReference type="ChEBI" id="CHEBI:29985"/>
        <dbReference type="ChEBI" id="CHEBI:29986"/>
        <dbReference type="EC" id="5.1.1.3"/>
    </reaction>
</comment>
<dbReference type="GO" id="GO:0071555">
    <property type="term" value="P:cell wall organization"/>
    <property type="evidence" value="ECO:0007669"/>
    <property type="project" value="UniProtKB-KW"/>
</dbReference>
<dbReference type="InterPro" id="IPR001920">
    <property type="entry name" value="Asp/Glu_race"/>
</dbReference>
<dbReference type="OrthoDB" id="9801055at2"/>
<dbReference type="GO" id="GO:0008360">
    <property type="term" value="P:regulation of cell shape"/>
    <property type="evidence" value="ECO:0007669"/>
    <property type="project" value="UniProtKB-KW"/>
</dbReference>
<keyword evidence="4 7" id="KW-0573">Peptidoglycan synthesis</keyword>
<dbReference type="RefSeq" id="WP_107865745.1">
    <property type="nucleotide sequence ID" value="NZ_QAON01000007.1"/>
</dbReference>
<dbReference type="Pfam" id="PF01177">
    <property type="entry name" value="Asp_Glu_race"/>
    <property type="match status" value="1"/>
</dbReference>
<feature type="binding site" evidence="7">
    <location>
        <begin position="74"/>
        <end position="75"/>
    </location>
    <ligand>
        <name>substrate</name>
    </ligand>
</feature>
<comment type="similarity">
    <text evidence="7">Belongs to the aspartate/glutamate racemases family.</text>
</comment>
<feature type="binding site" evidence="7">
    <location>
        <begin position="10"/>
        <end position="11"/>
    </location>
    <ligand>
        <name>substrate</name>
    </ligand>
</feature>
<feature type="active site" description="Proton donor/acceptor" evidence="7">
    <location>
        <position position="192"/>
    </location>
</feature>
<organism evidence="8 9">
    <name type="scientific">Agitococcus lubricus</name>
    <dbReference type="NCBI Taxonomy" id="1077255"/>
    <lineage>
        <taxon>Bacteria</taxon>
        <taxon>Pseudomonadati</taxon>
        <taxon>Pseudomonadota</taxon>
        <taxon>Gammaproteobacteria</taxon>
        <taxon>Moraxellales</taxon>
        <taxon>Moraxellaceae</taxon>
        <taxon>Agitococcus</taxon>
    </lineage>
</organism>
<keyword evidence="3 7" id="KW-0133">Cell shape</keyword>
<comment type="pathway">
    <text evidence="7">Cell wall biogenesis; peptidoglycan biosynthesis.</text>
</comment>
<dbReference type="EMBL" id="QAON01000007">
    <property type="protein sequence ID" value="PTQ89422.1"/>
    <property type="molecule type" value="Genomic_DNA"/>
</dbReference>
<dbReference type="GO" id="GO:0009252">
    <property type="term" value="P:peptidoglycan biosynthetic process"/>
    <property type="evidence" value="ECO:0007669"/>
    <property type="project" value="UniProtKB-UniRule"/>
</dbReference>
<reference evidence="8 9" key="1">
    <citation type="submission" date="2018-04" db="EMBL/GenBank/DDBJ databases">
        <title>Genomic Encyclopedia of Archaeal and Bacterial Type Strains, Phase II (KMG-II): from individual species to whole genera.</title>
        <authorList>
            <person name="Goeker M."/>
        </authorList>
    </citation>
    <scope>NUCLEOTIDE SEQUENCE [LARGE SCALE GENOMIC DNA]</scope>
    <source>
        <strain evidence="8 9">DSM 5822</strain>
    </source>
</reference>
<dbReference type="PANTHER" id="PTHR21198:SF2">
    <property type="entry name" value="GLUTAMATE RACEMASE"/>
    <property type="match status" value="1"/>
</dbReference>
<dbReference type="AlphaFoldDB" id="A0A2T5IZJ3"/>
<accession>A0A2T5IZJ3</accession>
<dbReference type="InterPro" id="IPR004391">
    <property type="entry name" value="Glu_race"/>
</dbReference>
<name>A0A2T5IZJ3_9GAMM</name>
<dbReference type="PANTHER" id="PTHR21198">
    <property type="entry name" value="GLUTAMATE RACEMASE"/>
    <property type="match status" value="1"/>
</dbReference>
<comment type="caution">
    <text evidence="8">The sequence shown here is derived from an EMBL/GenBank/DDBJ whole genome shotgun (WGS) entry which is preliminary data.</text>
</comment>
<dbReference type="Proteomes" id="UP000244223">
    <property type="component" value="Unassembled WGS sequence"/>
</dbReference>
<dbReference type="PROSITE" id="PS00924">
    <property type="entry name" value="ASP_GLU_RACEMASE_2"/>
    <property type="match status" value="1"/>
</dbReference>
<keyword evidence="6 7" id="KW-0961">Cell wall biogenesis/degradation</keyword>
<dbReference type="InterPro" id="IPR018187">
    <property type="entry name" value="Asp/Glu_racemase_AS_1"/>
</dbReference>
<dbReference type="SUPFAM" id="SSF53681">
    <property type="entry name" value="Aspartate/glutamate racemase"/>
    <property type="match status" value="2"/>
</dbReference>
<evidence type="ECO:0000256" key="6">
    <source>
        <dbReference type="ARBA" id="ARBA00023316"/>
    </source>
</evidence>
<dbReference type="NCBIfam" id="TIGR00067">
    <property type="entry name" value="glut_race"/>
    <property type="match status" value="1"/>
</dbReference>
<evidence type="ECO:0000256" key="4">
    <source>
        <dbReference type="ARBA" id="ARBA00022984"/>
    </source>
</evidence>
<evidence type="ECO:0000256" key="1">
    <source>
        <dbReference type="ARBA" id="ARBA00001602"/>
    </source>
</evidence>
<dbReference type="PROSITE" id="PS00923">
    <property type="entry name" value="ASP_GLU_RACEMASE_1"/>
    <property type="match status" value="1"/>
</dbReference>
<sequence>MSSAPIGVFDSGYGGLTVLKELVAQLPDYDYLYLGDNARAPYGTRSYDTVYQFTLECVQYLFAQGCQLVILACNTASAKALRTIQQQDLPRIDAQRRVLGVIRPSVEAVGALSQHRAVGVLGTTGTVNSQSYVIEIQKLFPDIHVYQQACPMWVPLVENGQYDSRGADYFVEENIQHLLAQNADIDTVILGCTHYPLLIHKIKQFLPEGVNVVSQGQIVAPSLADYLKRHPQMEQNCSKNGKLHFLTTDDAAIFEQHAAIFFGQSVQARKVHVPSVSVFHTSQD</sequence>
<comment type="function">
    <text evidence="7">Provides the (R)-glutamate required for cell wall biosynthesis.</text>
</comment>
<dbReference type="EC" id="5.1.1.3" evidence="2 7"/>
<keyword evidence="5 7" id="KW-0413">Isomerase</keyword>
<gene>
    <name evidence="7" type="primary">murI</name>
    <name evidence="8" type="ORF">C8N29_107155</name>
</gene>
<evidence type="ECO:0000256" key="2">
    <source>
        <dbReference type="ARBA" id="ARBA00013090"/>
    </source>
</evidence>
<dbReference type="GO" id="GO:0008881">
    <property type="term" value="F:glutamate racemase activity"/>
    <property type="evidence" value="ECO:0007669"/>
    <property type="project" value="UniProtKB-UniRule"/>
</dbReference>
<proteinExistence type="inferred from homology"/>
<evidence type="ECO:0000313" key="9">
    <source>
        <dbReference type="Proteomes" id="UP000244223"/>
    </source>
</evidence>
<keyword evidence="9" id="KW-1185">Reference proteome</keyword>
<feature type="active site" description="Proton donor/acceptor" evidence="7">
    <location>
        <position position="73"/>
    </location>
</feature>
<protein>
    <recommendedName>
        <fullName evidence="2 7">Glutamate racemase</fullName>
        <ecNumber evidence="2 7">5.1.1.3</ecNumber>
    </recommendedName>
</protein>
<evidence type="ECO:0000256" key="3">
    <source>
        <dbReference type="ARBA" id="ARBA00022960"/>
    </source>
</evidence>
<dbReference type="Gene3D" id="3.40.50.1860">
    <property type="match status" value="2"/>
</dbReference>
<dbReference type="UniPathway" id="UPA00219"/>